<dbReference type="Proteomes" id="UP000030063">
    <property type="component" value="Unassembled WGS sequence"/>
</dbReference>
<evidence type="ECO:0000259" key="3">
    <source>
        <dbReference type="PROSITE" id="PS51371"/>
    </source>
</evidence>
<dbReference type="SUPFAM" id="SSF54631">
    <property type="entry name" value="CBS-domain pair"/>
    <property type="match status" value="1"/>
</dbReference>
<reference evidence="4 5" key="1">
    <citation type="journal article" date="2014" name="Genome Announc.">
        <title>Draft Genome Sequence of Petroleum Oil-Degrading Marine Bacterium Pseudomonas taeanensis Strain MS-3, Isolated from a Crude Oil-Contaminated Seashore.</title>
        <authorList>
            <person name="Lee S.Y."/>
            <person name="Kim S.H."/>
            <person name="Lee D.G."/>
            <person name="Shin S."/>
            <person name="Yun S.H."/>
            <person name="Choi C.W."/>
            <person name="Chung Y.H."/>
            <person name="Choi J.S."/>
            <person name="Kahng H.Y."/>
            <person name="Kim S.I."/>
        </authorList>
    </citation>
    <scope>NUCLEOTIDE SEQUENCE [LARGE SCALE GENOMIC DNA]</scope>
    <source>
        <strain evidence="4 5">MS-3</strain>
    </source>
</reference>
<evidence type="ECO:0000256" key="1">
    <source>
        <dbReference type="ARBA" id="ARBA00023122"/>
    </source>
</evidence>
<dbReference type="PANTHER" id="PTHR43080:SF26">
    <property type="entry name" value="REGULATORY PROTEIN"/>
    <property type="match status" value="1"/>
</dbReference>
<dbReference type="InterPro" id="IPR046342">
    <property type="entry name" value="CBS_dom_sf"/>
</dbReference>
<keyword evidence="5" id="KW-1185">Reference proteome</keyword>
<keyword evidence="1 2" id="KW-0129">CBS domain</keyword>
<dbReference type="PROSITE" id="PS51371">
    <property type="entry name" value="CBS"/>
    <property type="match status" value="2"/>
</dbReference>
<accession>A0A0A1YLD7</accession>
<feature type="domain" description="CBS" evidence="3">
    <location>
        <begin position="1"/>
        <end position="60"/>
    </location>
</feature>
<dbReference type="SMART" id="SM00116">
    <property type="entry name" value="CBS"/>
    <property type="match status" value="2"/>
</dbReference>
<evidence type="ECO:0000313" key="4">
    <source>
        <dbReference type="EMBL" id="KFX69454.1"/>
    </source>
</evidence>
<evidence type="ECO:0000313" key="5">
    <source>
        <dbReference type="Proteomes" id="UP000030063"/>
    </source>
</evidence>
<dbReference type="STRING" id="1395571.TMS3_0113590"/>
<evidence type="ECO:0000256" key="2">
    <source>
        <dbReference type="PROSITE-ProRule" id="PRU00703"/>
    </source>
</evidence>
<protein>
    <submittedName>
        <fullName evidence="4">CBS domain containing protein</fullName>
    </submittedName>
</protein>
<dbReference type="Gene3D" id="3.10.580.10">
    <property type="entry name" value="CBS-domain"/>
    <property type="match status" value="1"/>
</dbReference>
<sequence length="129" mass="14287">MSNDFAIIHPEMPVVEASGKLLKKAMLGGPVVDPEGKLLGWISEQECLQVSIQVVYHNQRVATVKDIMRADVLSVKLDADPLNLAQQMLGDKPKSYPVIDSNNKVLGVITRRHILNLLIEQLSTFSKAR</sequence>
<dbReference type="InterPro" id="IPR051257">
    <property type="entry name" value="Diverse_CBS-Domain"/>
</dbReference>
<organism evidence="4 5">
    <name type="scientific">Pseudomonas taeanensis MS-3</name>
    <dbReference type="NCBI Taxonomy" id="1395571"/>
    <lineage>
        <taxon>Bacteria</taxon>
        <taxon>Pseudomonadati</taxon>
        <taxon>Pseudomonadota</taxon>
        <taxon>Gammaproteobacteria</taxon>
        <taxon>Pseudomonadales</taxon>
        <taxon>Pseudomonadaceae</taxon>
        <taxon>Pseudomonas</taxon>
    </lineage>
</organism>
<dbReference type="Pfam" id="PF00571">
    <property type="entry name" value="CBS"/>
    <property type="match status" value="2"/>
</dbReference>
<dbReference type="InterPro" id="IPR000644">
    <property type="entry name" value="CBS_dom"/>
</dbReference>
<feature type="domain" description="CBS" evidence="3">
    <location>
        <begin position="68"/>
        <end position="124"/>
    </location>
</feature>
<name>A0A0A1YLD7_9PSED</name>
<proteinExistence type="predicted"/>
<gene>
    <name evidence="4" type="ORF">TMS3_0113590</name>
</gene>
<dbReference type="EMBL" id="AWSQ01000003">
    <property type="protein sequence ID" value="KFX69454.1"/>
    <property type="molecule type" value="Genomic_DNA"/>
</dbReference>
<dbReference type="eggNOG" id="COG0517">
    <property type="taxonomic scope" value="Bacteria"/>
</dbReference>
<comment type="caution">
    <text evidence="4">The sequence shown here is derived from an EMBL/GenBank/DDBJ whole genome shotgun (WGS) entry which is preliminary data.</text>
</comment>
<dbReference type="OrthoDB" id="9790355at2"/>
<dbReference type="AlphaFoldDB" id="A0A0A1YLD7"/>
<dbReference type="PANTHER" id="PTHR43080">
    <property type="entry name" value="CBS DOMAIN-CONTAINING PROTEIN CBSX3, MITOCHONDRIAL"/>
    <property type="match status" value="1"/>
</dbReference>